<accession>A0AAF0BWI6</accession>
<evidence type="ECO:0000256" key="1">
    <source>
        <dbReference type="SAM" id="Coils"/>
    </source>
</evidence>
<feature type="compositionally biased region" description="Polar residues" evidence="2">
    <location>
        <begin position="492"/>
        <end position="502"/>
    </location>
</feature>
<dbReference type="AlphaFoldDB" id="A0AAF0BWI6"/>
<evidence type="ECO:0000313" key="3">
    <source>
        <dbReference type="EMBL" id="WCO67870.1"/>
    </source>
</evidence>
<protein>
    <submittedName>
        <fullName evidence="3">Uncharacterized protein</fullName>
    </submittedName>
</protein>
<dbReference type="Proteomes" id="UP001216390">
    <property type="component" value="Chromosome"/>
</dbReference>
<feature type="compositionally biased region" description="Basic and acidic residues" evidence="2">
    <location>
        <begin position="556"/>
        <end position="566"/>
    </location>
</feature>
<feature type="coiled-coil region" evidence="1">
    <location>
        <begin position="692"/>
        <end position="726"/>
    </location>
</feature>
<feature type="region of interest" description="Disordered" evidence="2">
    <location>
        <begin position="538"/>
        <end position="566"/>
    </location>
</feature>
<evidence type="ECO:0000313" key="4">
    <source>
        <dbReference type="Proteomes" id="UP001216390"/>
    </source>
</evidence>
<feature type="compositionally biased region" description="Low complexity" evidence="2">
    <location>
        <begin position="544"/>
        <end position="555"/>
    </location>
</feature>
<dbReference type="KEGG" id="ima:PO878_03920"/>
<proteinExistence type="predicted"/>
<keyword evidence="4" id="KW-1185">Reference proteome</keyword>
<feature type="region of interest" description="Disordered" evidence="2">
    <location>
        <begin position="459"/>
        <end position="511"/>
    </location>
</feature>
<gene>
    <name evidence="3" type="ORF">PO878_03920</name>
</gene>
<sequence length="974" mass="101305">MARSKSANLSIVINGDATGASKAMRQVEVDTDALGDKVKGAAVDMARAWAAVEGIQFLRGATEEAASLEQAQGQVNYVFGESAGKVQEFGDQAVDSIAQSEKSALVAAGTFGNLITGMGVGADQAADMSIALVRLASDMAATADVPVDQALNALQSGLAGEQEPLKRFGVLLNQASVEAKAMELGLMGAGEELSNSARAQATYVLILEQTKNMQGAIGREGETATVKTMRATAAIEEAKVELGTNFIPVMKAAADVTRVFAVAFGALPGPLQVGAVALAGVVLLGPKLVTAYRAAGVSMTNFRLGLMGVTQQGAGAANAIGGVVGRVGASPAAMGAAALGVGALAIALIEMSDGAKLADKNAQTLIDTANSMDKSLDEVFRENLARTLSGLESDLELPFGGLESALDSAGVTATQTAEALTGTGAEFEAFKEQVSRALAEAGKSGQIQPTIRNLDALRDASNKAGSQQEQLTRTQGALGVEISETTGDTDENTSSTEKNTAAQERRHAALQRQTNAWRNAREQTEKAYDKWQEQVSAEEALRNAQDQSAEAQADLAEARRAATGDSDEYRGALEQIEDAEDGVGDAQRGVQDAMEGLADAQRGVRDAQEGVQDALRGVRDAEEGLADAQEGVREAQVNLTDARADAAEKIRDLAAAAREAALNESGADIAARRAKEELDRVMRDDSATMLDKDEARQEYDEAVAAAAAARDERAQADRDAADAARAGVEGDEGVIAARQALADASVGVRDAQEALAASHRGVRDAEEALMQSHRGVRDAAQGVREAEDQVAEAQKRVGDASRNAAKILDDAKKVVVDAENRAAEAALNEAAMAGAATAAHDGTVAGIQRHRAELLRLAEQLDPNNPLRQRIAALVDELGGVLAPYQRNGPPPAIPFNDGSGVTDYYQQAGLAAQGGRIGGQVGGERSGNLLDKMGGLIINAPMTVNGSDIEVQRETERRQRKFLDDAAKVLTGG</sequence>
<feature type="coiled-coil region" evidence="1">
    <location>
        <begin position="776"/>
        <end position="828"/>
    </location>
</feature>
<keyword evidence="1" id="KW-0175">Coiled coil</keyword>
<reference evidence="3" key="1">
    <citation type="submission" date="2023-01" db="EMBL/GenBank/DDBJ databases">
        <title>The diversity of Class Acidimicrobiia in South China Sea sediment environments and the proposal of Iamia marina sp. nov., a novel species of the genus Iamia.</title>
        <authorList>
            <person name="He Y."/>
            <person name="Tian X."/>
        </authorList>
    </citation>
    <scope>NUCLEOTIDE SEQUENCE</scope>
    <source>
        <strain evidence="3">DSM 19957</strain>
    </source>
</reference>
<feature type="coiled-coil region" evidence="1">
    <location>
        <begin position="618"/>
        <end position="645"/>
    </location>
</feature>
<evidence type="ECO:0000256" key="2">
    <source>
        <dbReference type="SAM" id="MobiDB-lite"/>
    </source>
</evidence>
<dbReference type="RefSeq" id="WP_272737388.1">
    <property type="nucleotide sequence ID" value="NZ_CP116942.1"/>
</dbReference>
<organism evidence="3 4">
    <name type="scientific">Iamia majanohamensis</name>
    <dbReference type="NCBI Taxonomy" id="467976"/>
    <lineage>
        <taxon>Bacteria</taxon>
        <taxon>Bacillati</taxon>
        <taxon>Actinomycetota</taxon>
        <taxon>Acidimicrobiia</taxon>
        <taxon>Acidimicrobiales</taxon>
        <taxon>Iamiaceae</taxon>
        <taxon>Iamia</taxon>
    </lineage>
</organism>
<feature type="compositionally biased region" description="Polar residues" evidence="2">
    <location>
        <begin position="463"/>
        <end position="475"/>
    </location>
</feature>
<name>A0AAF0BWI6_9ACTN</name>
<dbReference type="EMBL" id="CP116942">
    <property type="protein sequence ID" value="WCO67870.1"/>
    <property type="molecule type" value="Genomic_DNA"/>
</dbReference>